<accession>A0A151RJD5</accession>
<dbReference type="InterPro" id="IPR006461">
    <property type="entry name" value="PLAC_motif_containing"/>
</dbReference>
<keyword evidence="2" id="KW-1185">Reference proteome</keyword>
<sequence>MYNGEGTTQTPKINAPPTGKWTTGLYDCCDDTGNCCLTWCCPRFTFGRNVDIIDQGRTSPTIARLIFFALGCFGLASLYTCGFRSKLRAIYNLPEEPCSDCCVHYCCLLCAICQEYRELKNRGLDPSQGWRANEERLRRANLVPPHVAPAMTR</sequence>
<name>A0A151RJD5_CAJCA</name>
<dbReference type="PANTHER" id="PTHR15907">
    <property type="entry name" value="DUF614 FAMILY PROTEIN-RELATED"/>
    <property type="match status" value="1"/>
</dbReference>
<dbReference type="Pfam" id="PF04749">
    <property type="entry name" value="PLAC8"/>
    <property type="match status" value="1"/>
</dbReference>
<evidence type="ECO:0000313" key="1">
    <source>
        <dbReference type="EMBL" id="KYP42667.1"/>
    </source>
</evidence>
<proteinExistence type="predicted"/>
<dbReference type="OrthoDB" id="1045822at2759"/>
<dbReference type="NCBIfam" id="TIGR01571">
    <property type="entry name" value="A_thal_Cys_rich"/>
    <property type="match status" value="1"/>
</dbReference>
<dbReference type="AlphaFoldDB" id="A0A151RJD5"/>
<reference evidence="1" key="1">
    <citation type="journal article" date="2012" name="Nat. Biotechnol.">
        <title>Draft genome sequence of pigeonpea (Cajanus cajan), an orphan legume crop of resource-poor farmers.</title>
        <authorList>
            <person name="Varshney R.K."/>
            <person name="Chen W."/>
            <person name="Li Y."/>
            <person name="Bharti A.K."/>
            <person name="Saxena R.K."/>
            <person name="Schlueter J.A."/>
            <person name="Donoghue M.T."/>
            <person name="Azam S."/>
            <person name="Fan G."/>
            <person name="Whaley A.M."/>
            <person name="Farmer A.D."/>
            <person name="Sheridan J."/>
            <person name="Iwata A."/>
            <person name="Tuteja R."/>
            <person name="Penmetsa R.V."/>
            <person name="Wu W."/>
            <person name="Upadhyaya H.D."/>
            <person name="Yang S.P."/>
            <person name="Shah T."/>
            <person name="Saxena K.B."/>
            <person name="Michael T."/>
            <person name="McCombie W.R."/>
            <person name="Yang B."/>
            <person name="Zhang G."/>
            <person name="Yang H."/>
            <person name="Wang J."/>
            <person name="Spillane C."/>
            <person name="Cook D.R."/>
            <person name="May G.D."/>
            <person name="Xu X."/>
            <person name="Jackson S.A."/>
        </authorList>
    </citation>
    <scope>NUCLEOTIDE SEQUENCE [LARGE SCALE GENOMIC DNA]</scope>
</reference>
<gene>
    <name evidence="1" type="ORF">KK1_035909</name>
</gene>
<dbReference type="STRING" id="3821.A0A151RJD5"/>
<organism evidence="1 2">
    <name type="scientific">Cajanus cajan</name>
    <name type="common">Pigeon pea</name>
    <name type="synonym">Cajanus indicus</name>
    <dbReference type="NCBI Taxonomy" id="3821"/>
    <lineage>
        <taxon>Eukaryota</taxon>
        <taxon>Viridiplantae</taxon>
        <taxon>Streptophyta</taxon>
        <taxon>Embryophyta</taxon>
        <taxon>Tracheophyta</taxon>
        <taxon>Spermatophyta</taxon>
        <taxon>Magnoliopsida</taxon>
        <taxon>eudicotyledons</taxon>
        <taxon>Gunneridae</taxon>
        <taxon>Pentapetalae</taxon>
        <taxon>rosids</taxon>
        <taxon>fabids</taxon>
        <taxon>Fabales</taxon>
        <taxon>Fabaceae</taxon>
        <taxon>Papilionoideae</taxon>
        <taxon>50 kb inversion clade</taxon>
        <taxon>NPAAA clade</taxon>
        <taxon>indigoferoid/millettioid clade</taxon>
        <taxon>Phaseoleae</taxon>
        <taxon>Cajanus</taxon>
    </lineage>
</organism>
<dbReference type="Proteomes" id="UP000075243">
    <property type="component" value="Unassembled WGS sequence"/>
</dbReference>
<dbReference type="EMBL" id="KQ483706">
    <property type="protein sequence ID" value="KYP42667.1"/>
    <property type="molecule type" value="Genomic_DNA"/>
</dbReference>
<dbReference type="OMA" id="DPTIGWA"/>
<evidence type="ECO:0000313" key="2">
    <source>
        <dbReference type="Proteomes" id="UP000075243"/>
    </source>
</evidence>
<dbReference type="Gramene" id="C.cajan_36123.t">
    <property type="protein sequence ID" value="C.cajan_36123.t"/>
    <property type="gene ID" value="C.cajan_36123"/>
</dbReference>
<protein>
    <submittedName>
        <fullName evidence="1">Uncharacterized protein At1g14870 family</fullName>
    </submittedName>
</protein>